<dbReference type="Proteomes" id="UP000831701">
    <property type="component" value="Chromosome 24"/>
</dbReference>
<gene>
    <name evidence="1" type="ORF">L3Q82_005623</name>
</gene>
<comment type="caution">
    <text evidence="1">The sequence shown here is derived from an EMBL/GenBank/DDBJ whole genome shotgun (WGS) entry which is preliminary data.</text>
</comment>
<sequence length="177" mass="20494">MEPDGSVVQFGYSDVLLYKDLSWTIKTTSLAKKANQRLYFLHKLRKARAPAPIMSTFHRGTIRERPDQQHHRVLRCLLRVLQEDPPVHPQRQHLSMTVATSCVTIWTLSARELGSSSSIYLVQLKMQEEESNNCDAALKTAEDQAKTDHLQWQQENMCMMEKMEESESLLTVRLDEH</sequence>
<proteinExistence type="predicted"/>
<name>A0ACB8V7W2_9TELE</name>
<protein>
    <submittedName>
        <fullName evidence="1">Uncharacterized protein</fullName>
    </submittedName>
</protein>
<evidence type="ECO:0000313" key="2">
    <source>
        <dbReference type="Proteomes" id="UP000831701"/>
    </source>
</evidence>
<accession>A0ACB8V7W2</accession>
<keyword evidence="2" id="KW-1185">Reference proteome</keyword>
<dbReference type="EMBL" id="CM041554">
    <property type="protein sequence ID" value="KAI3351328.1"/>
    <property type="molecule type" value="Genomic_DNA"/>
</dbReference>
<evidence type="ECO:0000313" key="1">
    <source>
        <dbReference type="EMBL" id="KAI3351328.1"/>
    </source>
</evidence>
<organism evidence="1 2">
    <name type="scientific">Scortum barcoo</name>
    <name type="common">barcoo grunter</name>
    <dbReference type="NCBI Taxonomy" id="214431"/>
    <lineage>
        <taxon>Eukaryota</taxon>
        <taxon>Metazoa</taxon>
        <taxon>Chordata</taxon>
        <taxon>Craniata</taxon>
        <taxon>Vertebrata</taxon>
        <taxon>Euteleostomi</taxon>
        <taxon>Actinopterygii</taxon>
        <taxon>Neopterygii</taxon>
        <taxon>Teleostei</taxon>
        <taxon>Neoteleostei</taxon>
        <taxon>Acanthomorphata</taxon>
        <taxon>Eupercaria</taxon>
        <taxon>Centrarchiformes</taxon>
        <taxon>Terapontoidei</taxon>
        <taxon>Terapontidae</taxon>
        <taxon>Scortum</taxon>
    </lineage>
</organism>
<reference evidence="1" key="1">
    <citation type="submission" date="2022-04" db="EMBL/GenBank/DDBJ databases">
        <title>Jade perch genome.</title>
        <authorList>
            <person name="Chao B."/>
        </authorList>
    </citation>
    <scope>NUCLEOTIDE SEQUENCE</scope>
    <source>
        <strain evidence="1">CB-2022</strain>
    </source>
</reference>